<dbReference type="Gene3D" id="2.10.25.10">
    <property type="entry name" value="Laminin"/>
    <property type="match status" value="1"/>
</dbReference>
<evidence type="ECO:0000256" key="1">
    <source>
        <dbReference type="ARBA" id="ARBA00022729"/>
    </source>
</evidence>
<evidence type="ECO:0000256" key="4">
    <source>
        <dbReference type="ARBA" id="ARBA00023180"/>
    </source>
</evidence>
<dbReference type="OrthoDB" id="7728072at2759"/>
<dbReference type="SUPFAM" id="SSF48726">
    <property type="entry name" value="Immunoglobulin"/>
    <property type="match status" value="1"/>
</dbReference>
<accession>A0A182FUI4</accession>
<dbReference type="GO" id="GO:0048731">
    <property type="term" value="P:system development"/>
    <property type="evidence" value="ECO:0007669"/>
    <property type="project" value="UniProtKB-ARBA"/>
</dbReference>
<reference evidence="5" key="2">
    <citation type="submission" date="2022-08" db="UniProtKB">
        <authorList>
            <consortium name="EnsemblMetazoa"/>
        </authorList>
    </citation>
    <scope>IDENTIFICATION</scope>
    <source>
        <strain evidence="5">STECLA/ALBI9_A</strain>
    </source>
</reference>
<keyword evidence="1" id="KW-0732">Signal</keyword>
<proteinExistence type="predicted"/>
<dbReference type="GO" id="GO:0048513">
    <property type="term" value="P:animal organ development"/>
    <property type="evidence" value="ECO:0007669"/>
    <property type="project" value="UniProtKB-ARBA"/>
</dbReference>
<keyword evidence="2" id="KW-0677">Repeat</keyword>
<dbReference type="InterPro" id="IPR013783">
    <property type="entry name" value="Ig-like_fold"/>
</dbReference>
<keyword evidence="4" id="KW-0325">Glycoprotein</keyword>
<dbReference type="CDD" id="cd00055">
    <property type="entry name" value="EGF_Lam"/>
    <property type="match status" value="1"/>
</dbReference>
<sequence>MSRLLDVVAIALLLSLVSPSPVLGYVSYSNRYEAVPKFELTVSEGKPLKLRVSSYENLQTYIPRWYHDGRLITAEYKRCIANYGELRCPSVTRDDEGVYELWGTSRGNVGLRQLLFHARVVVEAEEIVQMAAIEELPFEEREDCFCSGVTGRCRTANYLYRARLAYNMSKAELVYHNLPDGRDPSKNVIDPFLSIPVSFIERNLLTSYGGYFHFQVPNECLSDRTKPCMVLIGKSKLTVGYFAPEDVNSTSIYVPIKETNWKVLRSERLPYGSPVDRIDFLYLLSKVRGMYLAGRTTQHGSQLVVDVASTQDSGLGWIGTVEECDCHEGYQGLSCESCEPGYYRSHSTISEYGVCLLVEDLWNMHKRQQRVP</sequence>
<evidence type="ECO:0000256" key="3">
    <source>
        <dbReference type="ARBA" id="ARBA00023157"/>
    </source>
</evidence>
<dbReference type="PROSITE" id="PS01248">
    <property type="entry name" value="EGF_LAM_1"/>
    <property type="match status" value="1"/>
</dbReference>
<evidence type="ECO:0000313" key="6">
    <source>
        <dbReference type="Proteomes" id="UP000069272"/>
    </source>
</evidence>
<dbReference type="AlphaFoldDB" id="A0A182FUI4"/>
<dbReference type="RefSeq" id="XP_035789190.1">
    <property type="nucleotide sequence ID" value="XM_035933297.1"/>
</dbReference>
<name>A0A182FUI4_ANOAL</name>
<dbReference type="InterPro" id="IPR002049">
    <property type="entry name" value="LE_dom"/>
</dbReference>
<dbReference type="VEuPathDB" id="VectorBase:AALB010219"/>
<dbReference type="Proteomes" id="UP000069272">
    <property type="component" value="Chromosome 3R"/>
</dbReference>
<protein>
    <submittedName>
        <fullName evidence="5">Laminin EGF-like domain-containing protein</fullName>
    </submittedName>
</protein>
<dbReference type="GO" id="GO:0030154">
    <property type="term" value="P:cell differentiation"/>
    <property type="evidence" value="ECO:0007669"/>
    <property type="project" value="UniProtKB-ARBA"/>
</dbReference>
<dbReference type="Gene3D" id="2.60.40.10">
    <property type="entry name" value="Immunoglobulins"/>
    <property type="match status" value="1"/>
</dbReference>
<dbReference type="GeneID" id="118465269"/>
<dbReference type="Pfam" id="PF00053">
    <property type="entry name" value="EGF_laminin"/>
    <property type="match status" value="1"/>
</dbReference>
<organism evidence="5 6">
    <name type="scientific">Anopheles albimanus</name>
    <name type="common">New world malaria mosquito</name>
    <dbReference type="NCBI Taxonomy" id="7167"/>
    <lineage>
        <taxon>Eukaryota</taxon>
        <taxon>Metazoa</taxon>
        <taxon>Ecdysozoa</taxon>
        <taxon>Arthropoda</taxon>
        <taxon>Hexapoda</taxon>
        <taxon>Insecta</taxon>
        <taxon>Pterygota</taxon>
        <taxon>Neoptera</taxon>
        <taxon>Endopterygota</taxon>
        <taxon>Diptera</taxon>
        <taxon>Nematocera</taxon>
        <taxon>Culicoidea</taxon>
        <taxon>Culicidae</taxon>
        <taxon>Anophelinae</taxon>
        <taxon>Anopheles</taxon>
    </lineage>
</organism>
<keyword evidence="3" id="KW-1015">Disulfide bond</keyword>
<dbReference type="KEGG" id="aali:118465269"/>
<dbReference type="VEuPathDB" id="VectorBase:AALB20_029285"/>
<evidence type="ECO:0000313" key="5">
    <source>
        <dbReference type="EnsemblMetazoa" id="AALB010219-PA"/>
    </source>
</evidence>
<dbReference type="InterPro" id="IPR036179">
    <property type="entry name" value="Ig-like_dom_sf"/>
</dbReference>
<reference evidence="5 6" key="1">
    <citation type="journal article" date="2017" name="G3 (Bethesda)">
        <title>The Physical Genome Mapping of Anopheles albimanus Corrected Scaffold Misassemblies and Identified Interarm Rearrangements in Genus Anopheles.</title>
        <authorList>
            <person name="Artemov G.N."/>
            <person name="Peery A.N."/>
            <person name="Jiang X."/>
            <person name="Tu Z."/>
            <person name="Stegniy V.N."/>
            <person name="Sharakhova M.V."/>
            <person name="Sharakhov I.V."/>
        </authorList>
    </citation>
    <scope>NUCLEOTIDE SEQUENCE [LARGE SCALE GENOMIC DNA]</scope>
    <source>
        <strain evidence="5 6">ALBI9_A</strain>
    </source>
</reference>
<dbReference type="InterPro" id="IPR000034">
    <property type="entry name" value="Laminin_IV"/>
</dbReference>
<dbReference type="EnsemblMetazoa" id="AALB010219-RA">
    <property type="protein sequence ID" value="AALB010219-PA"/>
    <property type="gene ID" value="AALB010219"/>
</dbReference>
<keyword evidence="6" id="KW-1185">Reference proteome</keyword>
<dbReference type="Pfam" id="PF00052">
    <property type="entry name" value="Laminin_B"/>
    <property type="match status" value="1"/>
</dbReference>
<evidence type="ECO:0000256" key="2">
    <source>
        <dbReference type="ARBA" id="ARBA00022737"/>
    </source>
</evidence>
<dbReference type="STRING" id="7167.A0A182FUI4"/>